<dbReference type="PIRSF" id="PIRSF036990">
    <property type="entry name" value="UCP036990_CBS_BON"/>
    <property type="match status" value="1"/>
</dbReference>
<evidence type="ECO:0000259" key="5">
    <source>
        <dbReference type="PROSITE" id="PS51371"/>
    </source>
</evidence>
<gene>
    <name evidence="6" type="ORF">D5S19_10005</name>
</gene>
<dbReference type="SUPFAM" id="SSF54631">
    <property type="entry name" value="CBS-domain pair"/>
    <property type="match status" value="1"/>
</dbReference>
<feature type="domain" description="CBS" evidence="5">
    <location>
        <begin position="87"/>
        <end position="147"/>
    </location>
</feature>
<dbReference type="AlphaFoldDB" id="A0A419I6Q6"/>
<keyword evidence="7" id="KW-1185">Reference proteome</keyword>
<evidence type="ECO:0000259" key="4">
    <source>
        <dbReference type="PROSITE" id="PS50914"/>
    </source>
</evidence>
<dbReference type="PROSITE" id="PS51371">
    <property type="entry name" value="CBS"/>
    <property type="match status" value="2"/>
</dbReference>
<dbReference type="OrthoDB" id="2111978at2"/>
<dbReference type="Gene3D" id="3.10.580.10">
    <property type="entry name" value="CBS-domain"/>
    <property type="match status" value="1"/>
</dbReference>
<dbReference type="PROSITE" id="PS50914">
    <property type="entry name" value="BON"/>
    <property type="match status" value="1"/>
</dbReference>
<reference evidence="6 7" key="1">
    <citation type="submission" date="2018-09" db="EMBL/GenBank/DDBJ databases">
        <title>YIM PH 21725 draft genome.</title>
        <authorList>
            <person name="Miao C."/>
        </authorList>
    </citation>
    <scope>NUCLEOTIDE SEQUENCE [LARGE SCALE GENOMIC DNA]</scope>
    <source>
        <strain evidence="7">YIM PH21725</strain>
    </source>
</reference>
<proteinExistence type="predicted"/>
<name>A0A419I6Q6_9PSEU</name>
<dbReference type="InterPro" id="IPR017080">
    <property type="entry name" value="UCP036990_CBS_BON"/>
</dbReference>
<keyword evidence="1 2" id="KW-0129">CBS domain</keyword>
<dbReference type="Pfam" id="PF00571">
    <property type="entry name" value="CBS"/>
    <property type="match status" value="2"/>
</dbReference>
<comment type="caution">
    <text evidence="6">The sequence shown here is derived from an EMBL/GenBank/DDBJ whole genome shotgun (WGS) entry which is preliminary data.</text>
</comment>
<feature type="domain" description="CBS" evidence="5">
    <location>
        <begin position="11"/>
        <end position="69"/>
    </location>
</feature>
<dbReference type="RefSeq" id="WP_120023064.1">
    <property type="nucleotide sequence ID" value="NZ_QZFV01000069.1"/>
</dbReference>
<dbReference type="EMBL" id="QZFV01000069">
    <property type="protein sequence ID" value="RJQ87255.1"/>
    <property type="molecule type" value="Genomic_DNA"/>
</dbReference>
<feature type="domain" description="BON" evidence="4">
    <location>
        <begin position="140"/>
        <end position="209"/>
    </location>
</feature>
<dbReference type="CDD" id="cd04586">
    <property type="entry name" value="CBS_pair_BON_assoc"/>
    <property type="match status" value="1"/>
</dbReference>
<evidence type="ECO:0000313" key="7">
    <source>
        <dbReference type="Proteomes" id="UP000285112"/>
    </source>
</evidence>
<dbReference type="Pfam" id="PF04972">
    <property type="entry name" value="BON"/>
    <property type="match status" value="1"/>
</dbReference>
<protein>
    <submittedName>
        <fullName evidence="6">CBS domain-containing protein</fullName>
    </submittedName>
</protein>
<organism evidence="6 7">
    <name type="scientific">Amycolatopsis panacis</name>
    <dbReference type="NCBI Taxonomy" id="2340917"/>
    <lineage>
        <taxon>Bacteria</taxon>
        <taxon>Bacillati</taxon>
        <taxon>Actinomycetota</taxon>
        <taxon>Actinomycetes</taxon>
        <taxon>Pseudonocardiales</taxon>
        <taxon>Pseudonocardiaceae</taxon>
        <taxon>Amycolatopsis</taxon>
    </lineage>
</organism>
<dbReference type="Gene3D" id="3.30.1340.30">
    <property type="match status" value="1"/>
</dbReference>
<feature type="region of interest" description="Disordered" evidence="3">
    <location>
        <begin position="210"/>
        <end position="233"/>
    </location>
</feature>
<accession>A0A419I6Q6</accession>
<evidence type="ECO:0000313" key="6">
    <source>
        <dbReference type="EMBL" id="RJQ87255.1"/>
    </source>
</evidence>
<dbReference type="PANTHER" id="PTHR43080:SF29">
    <property type="entry name" value="OS02G0818000 PROTEIN"/>
    <property type="match status" value="1"/>
</dbReference>
<evidence type="ECO:0000256" key="3">
    <source>
        <dbReference type="SAM" id="MobiDB-lite"/>
    </source>
</evidence>
<dbReference type="PANTHER" id="PTHR43080">
    <property type="entry name" value="CBS DOMAIN-CONTAINING PROTEIN CBSX3, MITOCHONDRIAL"/>
    <property type="match status" value="1"/>
</dbReference>
<evidence type="ECO:0000256" key="2">
    <source>
        <dbReference type="PROSITE-ProRule" id="PRU00703"/>
    </source>
</evidence>
<dbReference type="Proteomes" id="UP000285112">
    <property type="component" value="Unassembled WGS sequence"/>
</dbReference>
<dbReference type="InterPro" id="IPR000644">
    <property type="entry name" value="CBS_dom"/>
</dbReference>
<dbReference type="SMART" id="SM00116">
    <property type="entry name" value="CBS"/>
    <property type="match status" value="2"/>
</dbReference>
<dbReference type="InterPro" id="IPR046342">
    <property type="entry name" value="CBS_dom_sf"/>
</dbReference>
<sequence>MTAQHRVRSVMTTDVAGVGPETPFKAVAVLLEERGVGGAPVVDTGGHVLGVVSRGDLLERKVAHRGFGSRARRNRRKGDAVFAGDLMSRPAITVGADDDIVRAAQLMEDHRVHRLPVVDEHGALAGIVTRADLLRVFLRADNQIRDEVRDEVLEREMCVDPAAFFVSVHQGIVTIDGAVERYSMIPLMEALIRRVDGVVEVRARLAATRDDRHPDPDVPPAGGLFGKRSIHRP</sequence>
<dbReference type="InterPro" id="IPR007055">
    <property type="entry name" value="BON_dom"/>
</dbReference>
<dbReference type="InterPro" id="IPR051257">
    <property type="entry name" value="Diverse_CBS-Domain"/>
</dbReference>
<evidence type="ECO:0000256" key="1">
    <source>
        <dbReference type="ARBA" id="ARBA00023122"/>
    </source>
</evidence>